<feature type="transmembrane region" description="Helical" evidence="6">
    <location>
        <begin position="314"/>
        <end position="333"/>
    </location>
</feature>
<dbReference type="PANTHER" id="PTHR30619:SF1">
    <property type="entry name" value="RECOMBINATION PROTEIN 2"/>
    <property type="match status" value="1"/>
</dbReference>
<keyword evidence="3 6" id="KW-0812">Transmembrane</keyword>
<evidence type="ECO:0000256" key="4">
    <source>
        <dbReference type="ARBA" id="ARBA00022989"/>
    </source>
</evidence>
<evidence type="ECO:0000256" key="6">
    <source>
        <dbReference type="SAM" id="Phobius"/>
    </source>
</evidence>
<evidence type="ECO:0000256" key="1">
    <source>
        <dbReference type="ARBA" id="ARBA00004651"/>
    </source>
</evidence>
<name>A0A542ZUW9_RARFA</name>
<dbReference type="EMBL" id="VFOS01000001">
    <property type="protein sequence ID" value="TQL64158.1"/>
    <property type="molecule type" value="Genomic_DNA"/>
</dbReference>
<keyword evidence="5 6" id="KW-0472">Membrane</keyword>
<proteinExistence type="predicted"/>
<dbReference type="PANTHER" id="PTHR30619">
    <property type="entry name" value="DNA INTERNALIZATION/COMPETENCE PROTEIN COMEC/REC2"/>
    <property type="match status" value="1"/>
</dbReference>
<gene>
    <name evidence="8" type="ORF">FB461_0649</name>
</gene>
<feature type="transmembrane region" description="Helical" evidence="6">
    <location>
        <begin position="283"/>
        <end position="302"/>
    </location>
</feature>
<feature type="domain" description="ComEC/Rec2-related protein" evidence="7">
    <location>
        <begin position="165"/>
        <end position="426"/>
    </location>
</feature>
<accession>A0A542ZUW9</accession>
<keyword evidence="2" id="KW-1003">Cell membrane</keyword>
<dbReference type="GO" id="GO:0005886">
    <property type="term" value="C:plasma membrane"/>
    <property type="evidence" value="ECO:0007669"/>
    <property type="project" value="UniProtKB-SubCell"/>
</dbReference>
<feature type="transmembrane region" description="Helical" evidence="6">
    <location>
        <begin position="260"/>
        <end position="277"/>
    </location>
</feature>
<feature type="transmembrane region" description="Helical" evidence="6">
    <location>
        <begin position="213"/>
        <end position="231"/>
    </location>
</feature>
<comment type="subcellular location">
    <subcellularLocation>
        <location evidence="1">Cell membrane</location>
        <topology evidence="1">Multi-pass membrane protein</topology>
    </subcellularLocation>
</comment>
<dbReference type="NCBIfam" id="TIGR00360">
    <property type="entry name" value="ComEC_N-term"/>
    <property type="match status" value="1"/>
</dbReference>
<organism evidence="8 9">
    <name type="scientific">Rarobacter faecitabidus</name>
    <dbReference type="NCBI Taxonomy" id="13243"/>
    <lineage>
        <taxon>Bacteria</taxon>
        <taxon>Bacillati</taxon>
        <taxon>Actinomycetota</taxon>
        <taxon>Actinomycetes</taxon>
        <taxon>Micrococcales</taxon>
        <taxon>Rarobacteraceae</taxon>
        <taxon>Rarobacter</taxon>
    </lineage>
</organism>
<dbReference type="InterPro" id="IPR004477">
    <property type="entry name" value="ComEC_N"/>
</dbReference>
<dbReference type="AlphaFoldDB" id="A0A542ZUW9"/>
<feature type="transmembrane region" description="Helical" evidence="6">
    <location>
        <begin position="339"/>
        <end position="363"/>
    </location>
</feature>
<protein>
    <submittedName>
        <fullName evidence="8">Competence protein ComEC</fullName>
    </submittedName>
</protein>
<feature type="transmembrane region" description="Helical" evidence="6">
    <location>
        <begin position="237"/>
        <end position="253"/>
    </location>
</feature>
<evidence type="ECO:0000313" key="8">
    <source>
        <dbReference type="EMBL" id="TQL64158.1"/>
    </source>
</evidence>
<keyword evidence="9" id="KW-1185">Reference proteome</keyword>
<evidence type="ECO:0000256" key="3">
    <source>
        <dbReference type="ARBA" id="ARBA00022692"/>
    </source>
</evidence>
<evidence type="ECO:0000313" key="9">
    <source>
        <dbReference type="Proteomes" id="UP000315389"/>
    </source>
</evidence>
<keyword evidence="4 6" id="KW-1133">Transmembrane helix</keyword>
<reference evidence="8 9" key="1">
    <citation type="submission" date="2019-06" db="EMBL/GenBank/DDBJ databases">
        <title>Sequencing the genomes of 1000 actinobacteria strains.</title>
        <authorList>
            <person name="Klenk H.-P."/>
        </authorList>
    </citation>
    <scope>NUCLEOTIDE SEQUENCE [LARGE SCALE GENOMIC DNA]</scope>
    <source>
        <strain evidence="8 9">DSM 4813</strain>
    </source>
</reference>
<sequence>MSALAAWRADPGLDTACGGAAGNGTIAALVQLMSEPKPYGAAEPGTEPRWWAQARIHGIARPPSEAASDVPETSNIDDWFMPRASVNSTIFARGEAPHWAEYALVTGTATGSTGRACDILRVSRLHVVRSAPRWARWADPVRAATREISQALSPAGAGLVPGVAVGDTANLPAELAESMRVAGLTHLTAVSGAHFAILSALAWNLLGYARLSGRIRGVLILTLIGVLVVLVRPEPSVVRAAAMALIAVVGIMLGRRSSPIPALAVGVIALLMLAPELSLSSGFALSVAATSGLVLIAPLVEARLLWLPAVIRSHLALALSAQVACAPLIVLLSPNLLGWAVVANVIVAPVVPALTLFGAVVVLTAVSAPGIARVAAWLADWCARWIALVADAAAGAPGAELAWLPGVTGAALMAATSAAFVIIVVRAGDARWYAAAYLRPLYLARRHLRAVRRSRVGGGSRVRAGYSRTRTLVPRGVDSTAGLRARARRRP</sequence>
<evidence type="ECO:0000256" key="2">
    <source>
        <dbReference type="ARBA" id="ARBA00022475"/>
    </source>
</evidence>
<dbReference type="InterPro" id="IPR052159">
    <property type="entry name" value="Competence_DNA_uptake"/>
</dbReference>
<comment type="caution">
    <text evidence="8">The sequence shown here is derived from an EMBL/GenBank/DDBJ whole genome shotgun (WGS) entry which is preliminary data.</text>
</comment>
<dbReference type="Proteomes" id="UP000315389">
    <property type="component" value="Unassembled WGS sequence"/>
</dbReference>
<feature type="transmembrane region" description="Helical" evidence="6">
    <location>
        <begin position="402"/>
        <end position="425"/>
    </location>
</feature>
<evidence type="ECO:0000256" key="5">
    <source>
        <dbReference type="ARBA" id="ARBA00023136"/>
    </source>
</evidence>
<dbReference type="Pfam" id="PF03772">
    <property type="entry name" value="Competence"/>
    <property type="match status" value="1"/>
</dbReference>
<feature type="transmembrane region" description="Helical" evidence="6">
    <location>
        <begin position="184"/>
        <end position="206"/>
    </location>
</feature>
<evidence type="ECO:0000259" key="7">
    <source>
        <dbReference type="Pfam" id="PF03772"/>
    </source>
</evidence>